<dbReference type="InterPro" id="IPR052343">
    <property type="entry name" value="Retrotransposon-Effector_Assoc"/>
</dbReference>
<evidence type="ECO:0000313" key="2">
    <source>
        <dbReference type="EMBL" id="KAH1082472.1"/>
    </source>
</evidence>
<reference evidence="2 3" key="1">
    <citation type="journal article" date="2021" name="Plant Biotechnol. J.">
        <title>Multi-omics assisted identification of the key and species-specific regulatory components of drought-tolerant mechanisms in Gossypium stocksii.</title>
        <authorList>
            <person name="Yu D."/>
            <person name="Ke L."/>
            <person name="Zhang D."/>
            <person name="Wu Y."/>
            <person name="Sun Y."/>
            <person name="Mei J."/>
            <person name="Sun J."/>
            <person name="Sun Y."/>
        </authorList>
    </citation>
    <scope>NUCLEOTIDE SEQUENCE [LARGE SCALE GENOMIC DNA]</scope>
    <source>
        <strain evidence="3">cv. E1</strain>
        <tissue evidence="2">Leaf</tissue>
    </source>
</reference>
<dbReference type="EMBL" id="JAIQCV010000007">
    <property type="protein sequence ID" value="KAH1082472.1"/>
    <property type="molecule type" value="Genomic_DNA"/>
</dbReference>
<feature type="domain" description="Reverse transcriptase" evidence="1">
    <location>
        <begin position="1"/>
        <end position="151"/>
    </location>
</feature>
<name>A0A9D3VH70_9ROSI</name>
<dbReference type="PANTHER" id="PTHR46890">
    <property type="entry name" value="NON-LTR RETROLELEMENT REVERSE TRANSCRIPTASE-LIKE PROTEIN-RELATED"/>
    <property type="match status" value="1"/>
</dbReference>
<dbReference type="PROSITE" id="PS50878">
    <property type="entry name" value="RT_POL"/>
    <property type="match status" value="1"/>
</dbReference>
<sequence length="151" mass="17481">MDPRKAPGVDGLLGNFFKHTIGRLLEEILFVSVLIFTKNGLNKGLIVKLDMSKVYDRVEWDFLKAMMLKTGFGNRWVQKVMNCVRTMHYIFKCNNTLFDVIIPERGLRQGDPLSPYLFLFCMEALSKFLLNAQDNVLRGIMEMNFSKSMVF</sequence>
<dbReference type="PANTHER" id="PTHR46890:SF48">
    <property type="entry name" value="RNA-DIRECTED DNA POLYMERASE"/>
    <property type="match status" value="1"/>
</dbReference>
<evidence type="ECO:0000313" key="3">
    <source>
        <dbReference type="Proteomes" id="UP000828251"/>
    </source>
</evidence>
<keyword evidence="3" id="KW-1185">Reference proteome</keyword>
<dbReference type="AlphaFoldDB" id="A0A9D3VH70"/>
<dbReference type="OrthoDB" id="1411964at2759"/>
<dbReference type="InterPro" id="IPR043502">
    <property type="entry name" value="DNA/RNA_pol_sf"/>
</dbReference>
<accession>A0A9D3VH70</accession>
<dbReference type="Proteomes" id="UP000828251">
    <property type="component" value="Unassembled WGS sequence"/>
</dbReference>
<gene>
    <name evidence="2" type="ORF">J1N35_022233</name>
</gene>
<protein>
    <recommendedName>
        <fullName evidence="1">Reverse transcriptase domain-containing protein</fullName>
    </recommendedName>
</protein>
<organism evidence="2 3">
    <name type="scientific">Gossypium stocksii</name>
    <dbReference type="NCBI Taxonomy" id="47602"/>
    <lineage>
        <taxon>Eukaryota</taxon>
        <taxon>Viridiplantae</taxon>
        <taxon>Streptophyta</taxon>
        <taxon>Embryophyta</taxon>
        <taxon>Tracheophyta</taxon>
        <taxon>Spermatophyta</taxon>
        <taxon>Magnoliopsida</taxon>
        <taxon>eudicotyledons</taxon>
        <taxon>Gunneridae</taxon>
        <taxon>Pentapetalae</taxon>
        <taxon>rosids</taxon>
        <taxon>malvids</taxon>
        <taxon>Malvales</taxon>
        <taxon>Malvaceae</taxon>
        <taxon>Malvoideae</taxon>
        <taxon>Gossypium</taxon>
    </lineage>
</organism>
<proteinExistence type="predicted"/>
<dbReference type="Pfam" id="PF00078">
    <property type="entry name" value="RVT_1"/>
    <property type="match status" value="1"/>
</dbReference>
<evidence type="ECO:0000259" key="1">
    <source>
        <dbReference type="PROSITE" id="PS50878"/>
    </source>
</evidence>
<comment type="caution">
    <text evidence="2">The sequence shown here is derived from an EMBL/GenBank/DDBJ whole genome shotgun (WGS) entry which is preliminary data.</text>
</comment>
<dbReference type="InterPro" id="IPR000477">
    <property type="entry name" value="RT_dom"/>
</dbReference>
<dbReference type="SUPFAM" id="SSF56672">
    <property type="entry name" value="DNA/RNA polymerases"/>
    <property type="match status" value="1"/>
</dbReference>